<dbReference type="PROSITE" id="PS51225">
    <property type="entry name" value="MARVEL"/>
    <property type="match status" value="1"/>
</dbReference>
<evidence type="ECO:0000256" key="2">
    <source>
        <dbReference type="ARBA" id="ARBA00022692"/>
    </source>
</evidence>
<dbReference type="GO" id="GO:0019911">
    <property type="term" value="F:structural constituent of myelin sheath"/>
    <property type="evidence" value="ECO:0007669"/>
    <property type="project" value="TreeGrafter"/>
</dbReference>
<dbReference type="GO" id="GO:0016020">
    <property type="term" value="C:membrane"/>
    <property type="evidence" value="ECO:0007669"/>
    <property type="project" value="UniProtKB-SubCell"/>
</dbReference>
<protein>
    <recommendedName>
        <fullName evidence="7">MARVEL domain-containing protein</fullName>
    </recommendedName>
</protein>
<feature type="transmembrane region" description="Helical" evidence="6">
    <location>
        <begin position="39"/>
        <end position="62"/>
    </location>
</feature>
<dbReference type="EMBL" id="JAUYZG010000007">
    <property type="protein sequence ID" value="KAK2903367.1"/>
    <property type="molecule type" value="Genomic_DNA"/>
</dbReference>
<comment type="subcellular location">
    <subcellularLocation>
        <location evidence="1">Membrane</location>
        <topology evidence="1">Multi-pass membrane protein</topology>
    </subcellularLocation>
</comment>
<evidence type="ECO:0000256" key="5">
    <source>
        <dbReference type="PROSITE-ProRule" id="PRU00581"/>
    </source>
</evidence>
<evidence type="ECO:0000256" key="1">
    <source>
        <dbReference type="ARBA" id="ARBA00004141"/>
    </source>
</evidence>
<feature type="transmembrane region" description="Helical" evidence="6">
    <location>
        <begin position="141"/>
        <end position="159"/>
    </location>
</feature>
<keyword evidence="9" id="KW-1185">Reference proteome</keyword>
<dbReference type="InterPro" id="IPR008253">
    <property type="entry name" value="Marvel"/>
</dbReference>
<dbReference type="InterPro" id="IPR050578">
    <property type="entry name" value="MARVEL-CKLF_proteins"/>
</dbReference>
<dbReference type="InterPro" id="IPR013295">
    <property type="entry name" value="MAL"/>
</dbReference>
<organism evidence="8 9">
    <name type="scientific">Cirrhinus molitorella</name>
    <name type="common">mud carp</name>
    <dbReference type="NCBI Taxonomy" id="172907"/>
    <lineage>
        <taxon>Eukaryota</taxon>
        <taxon>Metazoa</taxon>
        <taxon>Chordata</taxon>
        <taxon>Craniata</taxon>
        <taxon>Vertebrata</taxon>
        <taxon>Euteleostomi</taxon>
        <taxon>Actinopterygii</taxon>
        <taxon>Neopterygii</taxon>
        <taxon>Teleostei</taxon>
        <taxon>Ostariophysi</taxon>
        <taxon>Cypriniformes</taxon>
        <taxon>Cyprinidae</taxon>
        <taxon>Labeoninae</taxon>
        <taxon>Labeonini</taxon>
        <taxon>Cirrhinus</taxon>
    </lineage>
</organism>
<feature type="transmembrane region" description="Helical" evidence="6">
    <location>
        <begin position="74"/>
        <end position="97"/>
    </location>
</feature>
<name>A0AA88PXY6_9TELE</name>
<reference evidence="8" key="1">
    <citation type="submission" date="2023-08" db="EMBL/GenBank/DDBJ databases">
        <title>Chromosome-level Genome Assembly of mud carp (Cirrhinus molitorella).</title>
        <authorList>
            <person name="Liu H."/>
        </authorList>
    </citation>
    <scope>NUCLEOTIDE SEQUENCE</scope>
    <source>
        <strain evidence="8">Prfri</strain>
        <tissue evidence="8">Muscle</tissue>
    </source>
</reference>
<dbReference type="Pfam" id="PF01284">
    <property type="entry name" value="MARVEL"/>
    <property type="match status" value="1"/>
</dbReference>
<dbReference type="GO" id="GO:0042552">
    <property type="term" value="P:myelination"/>
    <property type="evidence" value="ECO:0007669"/>
    <property type="project" value="TreeGrafter"/>
</dbReference>
<evidence type="ECO:0000256" key="6">
    <source>
        <dbReference type="SAM" id="Phobius"/>
    </source>
</evidence>
<keyword evidence="2 5" id="KW-0812">Transmembrane</keyword>
<dbReference type="Proteomes" id="UP001187343">
    <property type="component" value="Unassembled WGS sequence"/>
</dbReference>
<keyword evidence="3 6" id="KW-1133">Transmembrane helix</keyword>
<comment type="caution">
    <text evidence="8">The sequence shown here is derived from an EMBL/GenBank/DDBJ whole genome shotgun (WGS) entry which is preliminary data.</text>
</comment>
<sequence length="280" mass="30813">MDIDAESRTDSSITDRTSKSSNIESLGLTHSKLAYDGNFIRSASGVFMTGEIVFGLLVWTLIGGTEYLHVPALGWVMFVSVFYWVLTLILFLIYLTMAHTRIPQIPLKMLGICFNSSASVLYLTAAVICAISLNVAVRGRYYFISWVASTIFASLAMSLSPPISLSLTLAALDWNQLQEIAFRAGAFESWKAEQCGRACVGVEKLRRFRPLSPAPDDSLSPPISLSLTLAALDWNQLQEIAFRAGAFESWKAEQCGRACVGVEKLRRFRPLSPAPDDVGQ</sequence>
<dbReference type="PRINTS" id="PR01884">
    <property type="entry name" value="MALPROTEIN"/>
</dbReference>
<evidence type="ECO:0000313" key="9">
    <source>
        <dbReference type="Proteomes" id="UP001187343"/>
    </source>
</evidence>
<proteinExistence type="predicted"/>
<evidence type="ECO:0000256" key="3">
    <source>
        <dbReference type="ARBA" id="ARBA00022989"/>
    </source>
</evidence>
<evidence type="ECO:0000256" key="4">
    <source>
        <dbReference type="ARBA" id="ARBA00023136"/>
    </source>
</evidence>
<dbReference type="PANTHER" id="PTHR22776">
    <property type="entry name" value="MARVEL-CONTAINING POTENTIAL LIPID RAFT-ASSOCIATED PROTEIN"/>
    <property type="match status" value="1"/>
</dbReference>
<keyword evidence="4 5" id="KW-0472">Membrane</keyword>
<dbReference type="AlphaFoldDB" id="A0AA88PXY6"/>
<dbReference type="PANTHER" id="PTHR22776:SF10">
    <property type="entry name" value="CKLF-LIKE MARVEL TRANSMEMBRANE DOMAIN-CONTAINING PROTEIN 8"/>
    <property type="match status" value="1"/>
</dbReference>
<gene>
    <name evidence="8" type="ORF">Q8A67_008080</name>
</gene>
<evidence type="ECO:0000313" key="8">
    <source>
        <dbReference type="EMBL" id="KAK2903367.1"/>
    </source>
</evidence>
<evidence type="ECO:0000259" key="7">
    <source>
        <dbReference type="PROSITE" id="PS51225"/>
    </source>
</evidence>
<feature type="domain" description="MARVEL" evidence="7">
    <location>
        <begin position="39"/>
        <end position="172"/>
    </location>
</feature>
<accession>A0AA88PXY6</accession>
<feature type="transmembrane region" description="Helical" evidence="6">
    <location>
        <begin position="109"/>
        <end position="135"/>
    </location>
</feature>